<dbReference type="PANTHER" id="PTHR30544:SF5">
    <property type="entry name" value="RADICAL SAM CORE DOMAIN-CONTAINING PROTEIN"/>
    <property type="match status" value="1"/>
</dbReference>
<dbReference type="InterPro" id="IPR027492">
    <property type="entry name" value="RNA_MTrfase_RlmN"/>
</dbReference>
<dbReference type="GO" id="GO:0051539">
    <property type="term" value="F:4 iron, 4 sulfur cluster binding"/>
    <property type="evidence" value="ECO:0007669"/>
    <property type="project" value="UniProtKB-UniRule"/>
</dbReference>
<evidence type="ECO:0000256" key="11">
    <source>
        <dbReference type="ARBA" id="ARBA00023014"/>
    </source>
</evidence>
<feature type="binding site" evidence="12">
    <location>
        <position position="121"/>
    </location>
    <ligand>
        <name>[4Fe-4S] cluster</name>
        <dbReference type="ChEBI" id="CHEBI:49883"/>
        <note>4Fe-4S-S-AdoMet</note>
    </ligand>
</feature>
<reference evidence="14" key="1">
    <citation type="submission" date="2018-08" db="EMBL/GenBank/DDBJ databases">
        <title>A genome reference for cultivated species of the human gut microbiota.</title>
        <authorList>
            <person name="Zou Y."/>
            <person name="Xue W."/>
            <person name="Luo G."/>
        </authorList>
    </citation>
    <scope>NUCLEOTIDE SEQUENCE [LARGE SCALE GENOMIC DNA]</scope>
    <source>
        <strain evidence="14">TF05-5AC</strain>
    </source>
</reference>
<evidence type="ECO:0000256" key="7">
    <source>
        <dbReference type="ARBA" id="ARBA00022691"/>
    </source>
</evidence>
<dbReference type="PIRSF" id="PIRSF006004">
    <property type="entry name" value="CHP00048"/>
    <property type="match status" value="1"/>
</dbReference>
<dbReference type="Gene3D" id="1.10.150.530">
    <property type="match status" value="1"/>
</dbReference>
<dbReference type="InterPro" id="IPR040072">
    <property type="entry name" value="Methyltransferase_A"/>
</dbReference>
<dbReference type="GO" id="GO:0046872">
    <property type="term" value="F:metal ion binding"/>
    <property type="evidence" value="ECO:0007669"/>
    <property type="project" value="UniProtKB-KW"/>
</dbReference>
<name>A0A3E3HUS0_9FIRM</name>
<feature type="active site" description="S-methylcysteine intermediate" evidence="12">
    <location>
        <position position="335"/>
    </location>
</feature>
<dbReference type="GO" id="GO:0019843">
    <property type="term" value="F:rRNA binding"/>
    <property type="evidence" value="ECO:0007669"/>
    <property type="project" value="UniProtKB-UniRule"/>
</dbReference>
<dbReference type="FunFam" id="3.20.20.70:FF:000014">
    <property type="entry name" value="Probable dual-specificity RNA methyltransferase RlmN"/>
    <property type="match status" value="1"/>
</dbReference>
<evidence type="ECO:0000259" key="13">
    <source>
        <dbReference type="PROSITE" id="PS51918"/>
    </source>
</evidence>
<protein>
    <recommendedName>
        <fullName evidence="12">Probable dual-specificity RNA methyltransferase RlmN</fullName>
        <ecNumber evidence="12">2.1.1.192</ecNumber>
    </recommendedName>
    <alternativeName>
        <fullName evidence="12">23S rRNA (adenine(2503)-C(2))-methyltransferase</fullName>
    </alternativeName>
    <alternativeName>
        <fullName evidence="12">23S rRNA m2A2503 methyltransferase</fullName>
    </alternativeName>
    <alternativeName>
        <fullName evidence="12">Ribosomal RNA large subunit methyltransferase N</fullName>
    </alternativeName>
    <alternativeName>
        <fullName evidence="12">tRNA (adenine(37)-C(2))-methyltransferase</fullName>
    </alternativeName>
    <alternativeName>
        <fullName evidence="12">tRNA m2A37 methyltransferase</fullName>
    </alternativeName>
</protein>
<dbReference type="SUPFAM" id="SSF102114">
    <property type="entry name" value="Radical SAM enzymes"/>
    <property type="match status" value="1"/>
</dbReference>
<feature type="binding site" evidence="12">
    <location>
        <position position="118"/>
    </location>
    <ligand>
        <name>[4Fe-4S] cluster</name>
        <dbReference type="ChEBI" id="CHEBI:49883"/>
        <note>4Fe-4S-S-AdoMet</note>
    </ligand>
</feature>
<evidence type="ECO:0000256" key="10">
    <source>
        <dbReference type="ARBA" id="ARBA00023004"/>
    </source>
</evidence>
<dbReference type="GO" id="GO:0070040">
    <property type="term" value="F:rRNA (adenine(2503)-C2-)-methyltransferase activity"/>
    <property type="evidence" value="ECO:0007669"/>
    <property type="project" value="UniProtKB-UniRule"/>
</dbReference>
<keyword evidence="9 12" id="KW-0479">Metal-binding</keyword>
<organism evidence="14 15">
    <name type="scientific">Eisenbergiella massiliensis</name>
    <dbReference type="NCBI Taxonomy" id="1720294"/>
    <lineage>
        <taxon>Bacteria</taxon>
        <taxon>Bacillati</taxon>
        <taxon>Bacillota</taxon>
        <taxon>Clostridia</taxon>
        <taxon>Lachnospirales</taxon>
        <taxon>Lachnospiraceae</taxon>
        <taxon>Eisenbergiella</taxon>
    </lineage>
</organism>
<dbReference type="AlphaFoldDB" id="A0A3E3HUS0"/>
<evidence type="ECO:0000256" key="4">
    <source>
        <dbReference type="ARBA" id="ARBA00022552"/>
    </source>
</evidence>
<keyword evidence="5 12" id="KW-0489">Methyltransferase</keyword>
<feature type="active site" description="Proton acceptor" evidence="12">
    <location>
        <position position="94"/>
    </location>
</feature>
<comment type="miscellaneous">
    <text evidence="12">Reaction proceeds by a ping-pong mechanism involving intermediate methylation of a conserved cysteine residue.</text>
</comment>
<dbReference type="GO" id="GO:0002935">
    <property type="term" value="F:tRNA (adenine(37)-C2)-methyltransferase activity"/>
    <property type="evidence" value="ECO:0007669"/>
    <property type="project" value="UniProtKB-UniRule"/>
</dbReference>
<evidence type="ECO:0000256" key="1">
    <source>
        <dbReference type="ARBA" id="ARBA00004496"/>
    </source>
</evidence>
<dbReference type="Gene3D" id="3.20.20.70">
    <property type="entry name" value="Aldolase class I"/>
    <property type="match status" value="1"/>
</dbReference>
<dbReference type="CDD" id="cd01335">
    <property type="entry name" value="Radical_SAM"/>
    <property type="match status" value="1"/>
</dbReference>
<dbReference type="SFLD" id="SFLDS00029">
    <property type="entry name" value="Radical_SAM"/>
    <property type="match status" value="1"/>
</dbReference>
<evidence type="ECO:0000256" key="6">
    <source>
        <dbReference type="ARBA" id="ARBA00022679"/>
    </source>
</evidence>
<keyword evidence="12" id="KW-1015">Disulfide bond</keyword>
<dbReference type="NCBIfam" id="TIGR00048">
    <property type="entry name" value="rRNA_mod_RlmN"/>
    <property type="match status" value="1"/>
</dbReference>
<keyword evidence="10 12" id="KW-0408">Iron</keyword>
<feature type="domain" description="Radical SAM core" evidence="13">
    <location>
        <begin position="100"/>
        <end position="330"/>
    </location>
</feature>
<dbReference type="GO" id="GO:0000049">
    <property type="term" value="F:tRNA binding"/>
    <property type="evidence" value="ECO:0007669"/>
    <property type="project" value="UniProtKB-UniRule"/>
</dbReference>
<keyword evidence="2 12" id="KW-0004">4Fe-4S</keyword>
<keyword evidence="6 12" id="KW-0808">Transferase</keyword>
<feature type="binding site" evidence="12">
    <location>
        <begin position="161"/>
        <end position="162"/>
    </location>
    <ligand>
        <name>S-adenosyl-L-methionine</name>
        <dbReference type="ChEBI" id="CHEBI:59789"/>
    </ligand>
</feature>
<comment type="function">
    <text evidence="12">Specifically methylates position 2 of adenine 2503 in 23S rRNA and position 2 of adenine 37 in tRNAs.</text>
</comment>
<keyword evidence="7 12" id="KW-0949">S-adenosyl-L-methionine</keyword>
<evidence type="ECO:0000256" key="8">
    <source>
        <dbReference type="ARBA" id="ARBA00022694"/>
    </source>
</evidence>
<dbReference type="SFLD" id="SFLDG01062">
    <property type="entry name" value="methyltransferase_(Class_A)"/>
    <property type="match status" value="1"/>
</dbReference>
<evidence type="ECO:0000256" key="2">
    <source>
        <dbReference type="ARBA" id="ARBA00022485"/>
    </source>
</evidence>
<evidence type="ECO:0000256" key="12">
    <source>
        <dbReference type="HAMAP-Rule" id="MF_01849"/>
    </source>
</evidence>
<keyword evidence="11 12" id="KW-0411">Iron-sulfur</keyword>
<comment type="caution">
    <text evidence="14">The sequence shown here is derived from an EMBL/GenBank/DDBJ whole genome shotgun (WGS) entry which is preliminary data.</text>
</comment>
<evidence type="ECO:0000256" key="5">
    <source>
        <dbReference type="ARBA" id="ARBA00022603"/>
    </source>
</evidence>
<dbReference type="Pfam" id="PF04055">
    <property type="entry name" value="Radical_SAM"/>
    <property type="match status" value="1"/>
</dbReference>
<keyword evidence="8 12" id="KW-0819">tRNA processing</keyword>
<dbReference type="InterPro" id="IPR004383">
    <property type="entry name" value="rRNA_lsu_MTrfase_RlmN/Cfr"/>
</dbReference>
<dbReference type="InterPro" id="IPR058240">
    <property type="entry name" value="rSAM_sf"/>
</dbReference>
<dbReference type="EC" id="2.1.1.192" evidence="12"/>
<dbReference type="SFLD" id="SFLDF00275">
    <property type="entry name" value="adenosine_C2_methyltransferase"/>
    <property type="match status" value="1"/>
</dbReference>
<dbReference type="Proteomes" id="UP000260812">
    <property type="component" value="Unassembled WGS sequence"/>
</dbReference>
<feature type="binding site" evidence="12">
    <location>
        <position position="292"/>
    </location>
    <ligand>
        <name>S-adenosyl-L-methionine</name>
        <dbReference type="ChEBI" id="CHEBI:59789"/>
    </ligand>
</feature>
<proteinExistence type="inferred from homology"/>
<evidence type="ECO:0000313" key="15">
    <source>
        <dbReference type="Proteomes" id="UP000260812"/>
    </source>
</evidence>
<keyword evidence="4 12" id="KW-0698">rRNA processing</keyword>
<keyword evidence="15" id="KW-1185">Reference proteome</keyword>
<dbReference type="InterPro" id="IPR013785">
    <property type="entry name" value="Aldolase_TIM"/>
</dbReference>
<dbReference type="InterPro" id="IPR007197">
    <property type="entry name" value="rSAM"/>
</dbReference>
<comment type="cofactor">
    <cofactor evidence="12">
        <name>[4Fe-4S] cluster</name>
        <dbReference type="ChEBI" id="CHEBI:49883"/>
    </cofactor>
    <text evidence="12">Binds 1 [4Fe-4S] cluster. The cluster is coordinated with 3 cysteines and an exchangeable S-adenosyl-L-methionine.</text>
</comment>
<dbReference type="GO" id="GO:0030488">
    <property type="term" value="P:tRNA methylation"/>
    <property type="evidence" value="ECO:0007669"/>
    <property type="project" value="UniProtKB-UniRule"/>
</dbReference>
<feature type="binding site" evidence="12">
    <location>
        <position position="114"/>
    </location>
    <ligand>
        <name>[4Fe-4S] cluster</name>
        <dbReference type="ChEBI" id="CHEBI:49883"/>
        <note>4Fe-4S-S-AdoMet</note>
    </ligand>
</feature>
<evidence type="ECO:0000256" key="3">
    <source>
        <dbReference type="ARBA" id="ARBA00022490"/>
    </source>
</evidence>
<dbReference type="Pfam" id="PF21016">
    <property type="entry name" value="RlmN_N"/>
    <property type="match status" value="1"/>
</dbReference>
<comment type="similarity">
    <text evidence="12">Belongs to the radical SAM superfamily. RlmN family.</text>
</comment>
<accession>A0A3E3HUS0</accession>
<dbReference type="EMBL" id="QVLV01000043">
    <property type="protein sequence ID" value="RGE55581.1"/>
    <property type="molecule type" value="Genomic_DNA"/>
</dbReference>
<dbReference type="GO" id="GO:0005737">
    <property type="term" value="C:cytoplasm"/>
    <property type="evidence" value="ECO:0007669"/>
    <property type="project" value="UniProtKB-SubCell"/>
</dbReference>
<comment type="catalytic activity">
    <reaction evidence="12">
        <text>adenosine(37) in tRNA + 2 reduced [2Fe-2S]-[ferredoxin] + 2 S-adenosyl-L-methionine = 2-methyladenosine(37) in tRNA + 5'-deoxyadenosine + L-methionine + 2 oxidized [2Fe-2S]-[ferredoxin] + S-adenosyl-L-homocysteine</text>
        <dbReference type="Rhea" id="RHEA:43332"/>
        <dbReference type="Rhea" id="RHEA-COMP:10000"/>
        <dbReference type="Rhea" id="RHEA-COMP:10001"/>
        <dbReference type="Rhea" id="RHEA-COMP:10162"/>
        <dbReference type="Rhea" id="RHEA-COMP:10485"/>
        <dbReference type="ChEBI" id="CHEBI:17319"/>
        <dbReference type="ChEBI" id="CHEBI:33737"/>
        <dbReference type="ChEBI" id="CHEBI:33738"/>
        <dbReference type="ChEBI" id="CHEBI:57844"/>
        <dbReference type="ChEBI" id="CHEBI:57856"/>
        <dbReference type="ChEBI" id="CHEBI:59789"/>
        <dbReference type="ChEBI" id="CHEBI:74411"/>
        <dbReference type="ChEBI" id="CHEBI:74497"/>
        <dbReference type="EC" id="2.1.1.192"/>
    </reaction>
</comment>
<feature type="binding site" evidence="12">
    <location>
        <begin position="216"/>
        <end position="218"/>
    </location>
    <ligand>
        <name>S-adenosyl-L-methionine</name>
        <dbReference type="ChEBI" id="CHEBI:59789"/>
    </ligand>
</feature>
<dbReference type="InterPro" id="IPR048641">
    <property type="entry name" value="RlmN_N"/>
</dbReference>
<dbReference type="HAMAP" id="MF_01849">
    <property type="entry name" value="RNA_methyltr_RlmN"/>
    <property type="match status" value="1"/>
</dbReference>
<comment type="caution">
    <text evidence="12">Lacks conserved residue(s) required for the propagation of feature annotation.</text>
</comment>
<evidence type="ECO:0000313" key="14">
    <source>
        <dbReference type="EMBL" id="RGE55581.1"/>
    </source>
</evidence>
<dbReference type="GO" id="GO:0070475">
    <property type="term" value="P:rRNA base methylation"/>
    <property type="evidence" value="ECO:0007669"/>
    <property type="project" value="UniProtKB-UniRule"/>
</dbReference>
<gene>
    <name evidence="12 14" type="primary">rlmN</name>
    <name evidence="14" type="ORF">DXC51_28785</name>
</gene>
<keyword evidence="3 12" id="KW-0963">Cytoplasm</keyword>
<feature type="binding site" evidence="12">
    <location>
        <position position="193"/>
    </location>
    <ligand>
        <name>S-adenosyl-L-methionine</name>
        <dbReference type="ChEBI" id="CHEBI:59789"/>
    </ligand>
</feature>
<evidence type="ECO:0000256" key="9">
    <source>
        <dbReference type="ARBA" id="ARBA00022723"/>
    </source>
</evidence>
<comment type="catalytic activity">
    <reaction evidence="12">
        <text>adenosine(2503) in 23S rRNA + 2 reduced [2Fe-2S]-[ferredoxin] + 2 S-adenosyl-L-methionine = 2-methyladenosine(2503) in 23S rRNA + 5'-deoxyadenosine + L-methionine + 2 oxidized [2Fe-2S]-[ferredoxin] + S-adenosyl-L-homocysteine</text>
        <dbReference type="Rhea" id="RHEA:42916"/>
        <dbReference type="Rhea" id="RHEA-COMP:10000"/>
        <dbReference type="Rhea" id="RHEA-COMP:10001"/>
        <dbReference type="Rhea" id="RHEA-COMP:10152"/>
        <dbReference type="Rhea" id="RHEA-COMP:10282"/>
        <dbReference type="ChEBI" id="CHEBI:17319"/>
        <dbReference type="ChEBI" id="CHEBI:33737"/>
        <dbReference type="ChEBI" id="CHEBI:33738"/>
        <dbReference type="ChEBI" id="CHEBI:57844"/>
        <dbReference type="ChEBI" id="CHEBI:57856"/>
        <dbReference type="ChEBI" id="CHEBI:59789"/>
        <dbReference type="ChEBI" id="CHEBI:74411"/>
        <dbReference type="ChEBI" id="CHEBI:74497"/>
        <dbReference type="EC" id="2.1.1.192"/>
    </reaction>
</comment>
<dbReference type="PROSITE" id="PS51918">
    <property type="entry name" value="RADICAL_SAM"/>
    <property type="match status" value="1"/>
</dbReference>
<comment type="subcellular location">
    <subcellularLocation>
        <location evidence="1 12">Cytoplasm</location>
    </subcellularLocation>
</comment>
<dbReference type="PANTHER" id="PTHR30544">
    <property type="entry name" value="23S RRNA METHYLTRANSFERASE"/>
    <property type="match status" value="1"/>
</dbReference>
<sequence>MNIRTDIKSMTLTELKKELEQVGEKSFRAAQLYDWMHCKLAAGYDEMTNLPLSLRSKLKENYPYTSLLPIEVQESRLDGTKKFLFGLADGNVVESVWMKYKHGNSVCISSQVGCKMGCRFCASTLDGWERNLLPSEMLDQIYTISRLTGERVSNVVVMGTGEPMDNYDNLLTFIRILTEEHGLHISQRNITVSTCGIVPKMKELAEEKLQITLALSLHATTDEKRRKLMPIANTWHLDELMEACAYYFEKTGRRITFEYSLVGGVNDSLEDAAQLSALAGRLNAHVNLIPVNPIKERDYRQSGQSEILAFKNKLEKNKINVTIRREMGRDIDGACGQLRRRHMSGDKEREV</sequence>